<evidence type="ECO:0000313" key="1">
    <source>
        <dbReference type="EMBL" id="VFQ88476.1"/>
    </source>
</evidence>
<dbReference type="Proteomes" id="UP000595140">
    <property type="component" value="Unassembled WGS sequence"/>
</dbReference>
<protein>
    <submittedName>
        <fullName evidence="1">Uncharacterized protein</fullName>
    </submittedName>
</protein>
<proteinExistence type="predicted"/>
<accession>A0A484MK88</accession>
<sequence length="105" mass="12142">MSHRISGSCTARERPGHAWFIWMKNAPRILTWLPAFSSLMSLMIFSAGEEFEPLRPRLSLASMRWLNTSMTCQVYMDRFHLDTLMPCLILPVLGDLMLQLQSLLQ</sequence>
<keyword evidence="2" id="KW-1185">Reference proteome</keyword>
<organism evidence="1 2">
    <name type="scientific">Cuscuta campestris</name>
    <dbReference type="NCBI Taxonomy" id="132261"/>
    <lineage>
        <taxon>Eukaryota</taxon>
        <taxon>Viridiplantae</taxon>
        <taxon>Streptophyta</taxon>
        <taxon>Embryophyta</taxon>
        <taxon>Tracheophyta</taxon>
        <taxon>Spermatophyta</taxon>
        <taxon>Magnoliopsida</taxon>
        <taxon>eudicotyledons</taxon>
        <taxon>Gunneridae</taxon>
        <taxon>Pentapetalae</taxon>
        <taxon>asterids</taxon>
        <taxon>lamiids</taxon>
        <taxon>Solanales</taxon>
        <taxon>Convolvulaceae</taxon>
        <taxon>Cuscuteae</taxon>
        <taxon>Cuscuta</taxon>
        <taxon>Cuscuta subgen. Grammica</taxon>
        <taxon>Cuscuta sect. Cleistogrammica</taxon>
    </lineage>
</organism>
<evidence type="ECO:0000313" key="2">
    <source>
        <dbReference type="Proteomes" id="UP000595140"/>
    </source>
</evidence>
<reference evidence="1 2" key="1">
    <citation type="submission" date="2018-04" db="EMBL/GenBank/DDBJ databases">
        <authorList>
            <person name="Vogel A."/>
        </authorList>
    </citation>
    <scope>NUCLEOTIDE SEQUENCE [LARGE SCALE GENOMIC DNA]</scope>
</reference>
<gene>
    <name evidence="1" type="ORF">CCAM_LOCUS30252</name>
</gene>
<name>A0A484MK88_9ASTE</name>
<dbReference type="EMBL" id="OOIL02003592">
    <property type="protein sequence ID" value="VFQ88476.1"/>
    <property type="molecule type" value="Genomic_DNA"/>
</dbReference>
<dbReference type="AlphaFoldDB" id="A0A484MK88"/>